<dbReference type="EMBL" id="CAID01000010">
    <property type="protein sequence ID" value="CEF99439.1"/>
    <property type="molecule type" value="Genomic_DNA"/>
</dbReference>
<evidence type="ECO:0000256" key="2">
    <source>
        <dbReference type="ARBA" id="ARBA00004496"/>
    </source>
</evidence>
<dbReference type="PANTHER" id="PTHR15239">
    <property type="entry name" value="NUCLEAR EXPORT MEDIATOR FACTOR NEMF"/>
    <property type="match status" value="1"/>
</dbReference>
<dbReference type="Pfam" id="PF05833">
    <property type="entry name" value="NFACT_N"/>
    <property type="match status" value="1"/>
</dbReference>
<feature type="compositionally biased region" description="Polar residues" evidence="13">
    <location>
        <begin position="1109"/>
        <end position="1125"/>
    </location>
</feature>
<keyword evidence="4" id="KW-0963">Cytoplasm</keyword>
<feature type="coiled-coil region" evidence="12">
    <location>
        <begin position="355"/>
        <end position="396"/>
    </location>
</feature>
<evidence type="ECO:0000256" key="11">
    <source>
        <dbReference type="ARBA" id="ARBA00023054"/>
    </source>
</evidence>
<dbReference type="GO" id="GO:1990112">
    <property type="term" value="C:RQC complex"/>
    <property type="evidence" value="ECO:0007669"/>
    <property type="project" value="TreeGrafter"/>
</dbReference>
<feature type="compositionally biased region" description="Basic and acidic residues" evidence="13">
    <location>
        <begin position="902"/>
        <end position="912"/>
    </location>
</feature>
<dbReference type="SUPFAM" id="SSF55961">
    <property type="entry name" value="Bet v1-like"/>
    <property type="match status" value="1"/>
</dbReference>
<feature type="compositionally biased region" description="Basic and acidic residues" evidence="13">
    <location>
        <begin position="1126"/>
        <end position="1135"/>
    </location>
</feature>
<keyword evidence="11 12" id="KW-0175">Coiled coil</keyword>
<protein>
    <submittedName>
        <fullName evidence="15">Fibronectin-binding A, N-terminal</fullName>
    </submittedName>
</protein>
<evidence type="ECO:0000313" key="16">
    <source>
        <dbReference type="Proteomes" id="UP000009170"/>
    </source>
</evidence>
<evidence type="ECO:0000256" key="5">
    <source>
        <dbReference type="ARBA" id="ARBA00022528"/>
    </source>
</evidence>
<evidence type="ECO:0000256" key="3">
    <source>
        <dbReference type="ARBA" id="ARBA00008318"/>
    </source>
</evidence>
<dbReference type="OrthoDB" id="426882at2759"/>
<dbReference type="Pfam" id="PF05670">
    <property type="entry name" value="NFACT-R_1"/>
    <property type="match status" value="1"/>
</dbReference>
<dbReference type="Pfam" id="PF08417">
    <property type="entry name" value="PaO"/>
    <property type="match status" value="1"/>
</dbReference>
<feature type="compositionally biased region" description="Basic residues" evidence="13">
    <location>
        <begin position="855"/>
        <end position="864"/>
    </location>
</feature>
<dbReference type="PROSITE" id="PS51296">
    <property type="entry name" value="RIESKE"/>
    <property type="match status" value="1"/>
</dbReference>
<keyword evidence="6" id="KW-0934">Plastid</keyword>
<keyword evidence="5" id="KW-0150">Chloroplast</keyword>
<feature type="compositionally biased region" description="Basic residues" evidence="13">
    <location>
        <begin position="800"/>
        <end position="809"/>
    </location>
</feature>
<name>A0A090MBJ2_OSTTA</name>
<feature type="region of interest" description="Disordered" evidence="13">
    <location>
        <begin position="902"/>
        <end position="934"/>
    </location>
</feature>
<dbReference type="InParanoid" id="A0A090MBJ2"/>
<feature type="compositionally biased region" description="Acidic residues" evidence="13">
    <location>
        <begin position="814"/>
        <end position="823"/>
    </location>
</feature>
<evidence type="ECO:0000256" key="8">
    <source>
        <dbReference type="ARBA" id="ARBA00022723"/>
    </source>
</evidence>
<feature type="compositionally biased region" description="Acidic residues" evidence="13">
    <location>
        <begin position="754"/>
        <end position="772"/>
    </location>
</feature>
<gene>
    <name evidence="15" type="ORF">OT_ostta10g02720</name>
</gene>
<dbReference type="GO" id="GO:0072344">
    <property type="term" value="P:rescue of stalled ribosome"/>
    <property type="evidence" value="ECO:0007669"/>
    <property type="project" value="TreeGrafter"/>
</dbReference>
<evidence type="ECO:0000256" key="7">
    <source>
        <dbReference type="ARBA" id="ARBA00022714"/>
    </source>
</evidence>
<dbReference type="STRING" id="70448.A0A090MBJ2"/>
<dbReference type="Gene3D" id="2.102.10.10">
    <property type="entry name" value="Rieske [2Fe-2S] iron-sulphur domain"/>
    <property type="match status" value="1"/>
</dbReference>
<dbReference type="Pfam" id="PF00355">
    <property type="entry name" value="Rieske"/>
    <property type="match status" value="1"/>
</dbReference>
<dbReference type="Pfam" id="PF11923">
    <property type="entry name" value="NFACT-C"/>
    <property type="match status" value="1"/>
</dbReference>
<feature type="compositionally biased region" description="Polar residues" evidence="13">
    <location>
        <begin position="1070"/>
        <end position="1081"/>
    </location>
</feature>
<feature type="coiled-coil region" evidence="12">
    <location>
        <begin position="497"/>
        <end position="524"/>
    </location>
</feature>
<proteinExistence type="inferred from homology"/>
<dbReference type="InterPro" id="IPR017941">
    <property type="entry name" value="Rieske_2Fe-2S"/>
</dbReference>
<dbReference type="InterPro" id="IPR021846">
    <property type="entry name" value="NFACT-C"/>
</dbReference>
<keyword evidence="16" id="KW-1185">Reference proteome</keyword>
<keyword evidence="10" id="KW-0411">Iron-sulfur</keyword>
<evidence type="ECO:0000256" key="9">
    <source>
        <dbReference type="ARBA" id="ARBA00023004"/>
    </source>
</evidence>
<dbReference type="SUPFAM" id="SSF50022">
    <property type="entry name" value="ISP domain"/>
    <property type="match status" value="1"/>
</dbReference>
<dbReference type="PANTHER" id="PTHR15239:SF6">
    <property type="entry name" value="RIBOSOME QUALITY CONTROL COMPLEX SUBUNIT NEMF"/>
    <property type="match status" value="1"/>
</dbReference>
<dbReference type="KEGG" id="ota:OT_ostta10g02720"/>
<feature type="region of interest" description="Disordered" evidence="13">
    <location>
        <begin position="1748"/>
        <end position="1770"/>
    </location>
</feature>
<comment type="similarity">
    <text evidence="3">Belongs to the NEMF family.</text>
</comment>
<dbReference type="Proteomes" id="UP000009170">
    <property type="component" value="Unassembled WGS sequence"/>
</dbReference>
<feature type="region of interest" description="Disordered" evidence="13">
    <location>
        <begin position="744"/>
        <end position="873"/>
    </location>
</feature>
<evidence type="ECO:0000256" key="12">
    <source>
        <dbReference type="SAM" id="Coils"/>
    </source>
</evidence>
<dbReference type="GeneID" id="9832046"/>
<dbReference type="FunCoup" id="A0A090MBJ2">
    <property type="interactions" value="1750"/>
</dbReference>
<organism evidence="15 16">
    <name type="scientific">Ostreococcus tauri</name>
    <name type="common">Marine green alga</name>
    <dbReference type="NCBI Taxonomy" id="70448"/>
    <lineage>
        <taxon>Eukaryota</taxon>
        <taxon>Viridiplantae</taxon>
        <taxon>Chlorophyta</taxon>
        <taxon>Mamiellophyceae</taxon>
        <taxon>Mamiellales</taxon>
        <taxon>Bathycoccaceae</taxon>
        <taxon>Ostreococcus</taxon>
    </lineage>
</organism>
<evidence type="ECO:0000256" key="13">
    <source>
        <dbReference type="SAM" id="MobiDB-lite"/>
    </source>
</evidence>
<keyword evidence="8" id="KW-0479">Metal-binding</keyword>
<feature type="compositionally biased region" description="Polar residues" evidence="13">
    <location>
        <begin position="783"/>
        <end position="792"/>
    </location>
</feature>
<evidence type="ECO:0000256" key="4">
    <source>
        <dbReference type="ARBA" id="ARBA00022490"/>
    </source>
</evidence>
<keyword evidence="7" id="KW-0001">2Fe-2S</keyword>
<reference evidence="15 16" key="2">
    <citation type="journal article" date="2014" name="BMC Genomics">
        <title>An improved genome of the model marine alga Ostreococcus tauri unfolds by assessing Illumina de novo assemblies.</title>
        <authorList>
            <person name="Blanc-Mathieu R."/>
            <person name="Verhelst B."/>
            <person name="Derelle E."/>
            <person name="Rombauts S."/>
            <person name="Bouget F.Y."/>
            <person name="Carre I."/>
            <person name="Chateau A."/>
            <person name="Eyre-Walker A."/>
            <person name="Grimsley N."/>
            <person name="Moreau H."/>
            <person name="Piegu B."/>
            <person name="Rivals E."/>
            <person name="Schackwitz W."/>
            <person name="Van de Peer Y."/>
            <person name="Piganeau G."/>
        </authorList>
    </citation>
    <scope>NUCLEOTIDE SEQUENCE [LARGE SCALE GENOMIC DNA]</scope>
    <source>
        <strain evidence="16">OTTH 0595 / CCAP 157/2 / RCC745</strain>
    </source>
</reference>
<feature type="compositionally biased region" description="Basic and acidic residues" evidence="13">
    <location>
        <begin position="1750"/>
        <end position="1764"/>
    </location>
</feature>
<keyword evidence="9" id="KW-0408">Iron</keyword>
<feature type="region of interest" description="Disordered" evidence="13">
    <location>
        <begin position="700"/>
        <end position="727"/>
    </location>
</feature>
<evidence type="ECO:0000256" key="10">
    <source>
        <dbReference type="ARBA" id="ARBA00023014"/>
    </source>
</evidence>
<accession>A0A090MBJ2</accession>
<dbReference type="Gene3D" id="3.90.380.10">
    <property type="entry name" value="Naphthalene 1,2-dioxygenase Alpha Subunit, Chain A, domain 1"/>
    <property type="match status" value="1"/>
</dbReference>
<evidence type="ECO:0000259" key="14">
    <source>
        <dbReference type="PROSITE" id="PS51296"/>
    </source>
</evidence>
<comment type="subcellular location">
    <subcellularLocation>
        <location evidence="2">Cytoplasm</location>
    </subcellularLocation>
    <subcellularLocation>
        <location evidence="1">Plastid</location>
        <location evidence="1">Chloroplast</location>
    </subcellularLocation>
</comment>
<feature type="domain" description="Rieske" evidence="14">
    <location>
        <begin position="1199"/>
        <end position="1279"/>
    </location>
</feature>
<dbReference type="GO" id="GO:0000049">
    <property type="term" value="F:tRNA binding"/>
    <property type="evidence" value="ECO:0007669"/>
    <property type="project" value="TreeGrafter"/>
</dbReference>
<comment type="caution">
    <text evidence="15">The sequence shown here is derived from an EMBL/GenBank/DDBJ whole genome shotgun (WGS) entry which is preliminary data.</text>
</comment>
<dbReference type="GO" id="GO:0043023">
    <property type="term" value="F:ribosomal large subunit binding"/>
    <property type="evidence" value="ECO:0007669"/>
    <property type="project" value="TreeGrafter"/>
</dbReference>
<dbReference type="GO" id="GO:0010277">
    <property type="term" value="F:chlorophyllide a oxygenase activity"/>
    <property type="evidence" value="ECO:0007669"/>
    <property type="project" value="InterPro"/>
</dbReference>
<sequence>MPKRKYTAFDVAASTAAIRRLALGCALANARDVDGEGGDAVMMTFNRPSRDGDGVESRARVRVVIDPSSRAHVTSYARARDGTPSAFVMAVRRAARGKKLRDARQLGRDRAMDLTFGAGDGACHVIVELFGRGNVIVTDANYTVARALRTRRDDDVKTRVEANQPYSLARFHAWRPYGKADVVSALATARVVAGDGELGVEDVTAVDARRPATLREALCRAFGYSPPIAEHVARAAGVLDGSNAALPFADDVRERYVDGLTRAIEDIESWFEGVTTGKRVADAPRVYTKMDAKADGTDEIEVVDDFAPFELKQNEGRRTKTYELPKGLDPALAFDHYVDEYFNELDSQSVILQRRKAEAQAIARLEKTLRDQKNRVEQLERERELEEQRAVLIEYNHEAVDVAIEAVNSALASGMSWDELEAMIKEERRLGNPVAGMIKSMDLANNEITITLENHLDELGEDEDALGKKKRVAVSVDLGLSAHANASVRFAAKKKNADKFEKTLNAQNKAVAAAESKMKSAMERAANVVVATRARQPLWFEKFHWFITSENCLVIQAKDATQAEMILSRYALPGDAFVHADVPQAPVTVVKPPPGSDVRAVPAYSLVQAGAAVMCRSGAWSSRAVKSAWWIPIERVSKISPVAGDALPPGVVHVAHAEKQFLPHTQLVMGFGLMFVVSEKCEEAHKNDRLIRSDFNILLDEENEEEDEEEEKEISGGDDSESVENEDKEVDKLAAFLDGAVGFAGEGVEGKDSDDVDGDDDRERDDGGDGVDGDAVRYRAPQKAQQPSSSGPRMSAKERKAQKKKKQNRSGRDDSDDDDDDFVDPLAALGGGNKKAANKDRADGSSANKPAPRGKAAKLKKIKAKYADQDEEDRELAMKLLGAEGRKKSAGMTKKAARMKEKAANDFEERKLTKPQVPSAPEPAPPKWKRNESAADMSADVDVGEAQPKVEMPLEERLKIESERLSIINRIVAFPLRHDEIEYCLPVCAPIAATNGLKYRMKVTPGAQKKGKAAKLAMDILLRAPFATKDELAAARLVNDADTAVSASLRLQDLHATRCGEDSISKSCRRQGQGQEVQAMTPTRRVTIRDDSPRGTARLRSHTRPPMSLASSSALRPTTSAPSRASTRERVVDRARSTSIRRRLAVLSTTNEISTRARRTSAPRARARASALADPHGLSPDRAAVVGADPEAYSWTKQWYPVAVCDVLDETKPHATQLLGVDLVVWKNGTGTWSVFEDKCPHRMAPLTEGRVESDGTLLCAYHAWRFDGDGNCTAMPQASSAEEEARVKANEKSCAFKRPSMVAQGLVWAWGESGPEAEMESAMTPPLLVPEIDGIGKSGRAACGGFRNHWQVRDLPYGWNAFFENAIDPAHAVVSHHTLVGSRYDDPAGFQCVVERPVTSAGGFRCAIDPAVPPFNTIGKYDAETSYDFQPPALLKIDWRHEGGRFLTSHYCTPTRPGWCRHFVVTIAQRRHEKGDAIRQHRWFKLNLFTLTSPAWLTHVLGPTFLHQDMVLLHQQEKIIAQGEGQKLAEKWKEQVFTPTTADKMTIFFYKWFERNGPIPWVGDASMPPIERDSSKLFDTYEMHTKYCTHCQGALRNTEIAMYGTGAVAVGKLFWVFASVVYASAALGAATNGGAGLNALELVKSLDGSVYSDLFSSFSLGATAFFLWGFAQMFRTYPFSHSEDDIVMEGTAKIGLSNDGPSAYIDFVDRTLFDRSKDSSQGHNRGCECSTCSPHFKDLIKSTMLARAKNGEAETETETKTEEVPVISR</sequence>
<evidence type="ECO:0000256" key="6">
    <source>
        <dbReference type="ARBA" id="ARBA00022640"/>
    </source>
</evidence>
<dbReference type="InterPro" id="IPR008532">
    <property type="entry name" value="NFACT_RNA-bd"/>
</dbReference>
<reference evidence="16" key="1">
    <citation type="journal article" date="2006" name="Proc. Natl. Acad. Sci. U.S.A.">
        <title>Genome analysis of the smallest free-living eukaryote Ostreococcus tauri unveils many unique features.</title>
        <authorList>
            <person name="Derelle E."/>
            <person name="Ferraz C."/>
            <person name="Rombauts S."/>
            <person name="Rouze P."/>
            <person name="Worden A.Z."/>
            <person name="Robbens S."/>
            <person name="Partensky F."/>
            <person name="Degroeve S."/>
            <person name="Echeynie S."/>
            <person name="Cooke R."/>
            <person name="Saeys Y."/>
            <person name="Wuyts J."/>
            <person name="Jabbari K."/>
            <person name="Bowler C."/>
            <person name="Panaud O."/>
            <person name="Piegu B."/>
            <person name="Ball S.G."/>
            <person name="Ral J.-P."/>
            <person name="Bouget F.-Y."/>
            <person name="Piganeau G."/>
            <person name="De Baets B."/>
            <person name="Picard A."/>
            <person name="Delseny M."/>
            <person name="Demaille J."/>
            <person name="Van de Peer Y."/>
            <person name="Moreau H."/>
        </authorList>
    </citation>
    <scope>NUCLEOTIDE SEQUENCE [LARGE SCALE GENOMIC DNA]</scope>
    <source>
        <strain evidence="16">OTTH 0595 / CCAP 157/2 / RCC745</strain>
    </source>
</reference>
<dbReference type="InterPro" id="IPR013626">
    <property type="entry name" value="PaO"/>
</dbReference>
<dbReference type="InterPro" id="IPR051608">
    <property type="entry name" value="RQC_Subunit_NEMF"/>
</dbReference>
<evidence type="ECO:0000313" key="15">
    <source>
        <dbReference type="EMBL" id="CEF99439.1"/>
    </source>
</evidence>
<dbReference type="Gene3D" id="2.30.310.10">
    <property type="entry name" value="ibrinogen binding protein from staphylococcus aureus domain"/>
    <property type="match status" value="1"/>
</dbReference>
<feature type="region of interest" description="Disordered" evidence="13">
    <location>
        <begin position="1062"/>
        <end position="1135"/>
    </location>
</feature>
<dbReference type="GO" id="GO:0051537">
    <property type="term" value="F:2 iron, 2 sulfur cluster binding"/>
    <property type="evidence" value="ECO:0007669"/>
    <property type="project" value="UniProtKB-KW"/>
</dbReference>
<dbReference type="GO" id="GO:1990116">
    <property type="term" value="P:ribosome-associated ubiquitin-dependent protein catabolic process"/>
    <property type="evidence" value="ECO:0007669"/>
    <property type="project" value="TreeGrafter"/>
</dbReference>
<evidence type="ECO:0000256" key="1">
    <source>
        <dbReference type="ARBA" id="ARBA00004229"/>
    </source>
</evidence>
<dbReference type="RefSeq" id="XP_003081710.2">
    <property type="nucleotide sequence ID" value="XM_003081662.2"/>
</dbReference>
<dbReference type="GO" id="GO:0009507">
    <property type="term" value="C:chloroplast"/>
    <property type="evidence" value="ECO:0007669"/>
    <property type="project" value="UniProtKB-SubCell"/>
</dbReference>
<dbReference type="GO" id="GO:0046872">
    <property type="term" value="F:metal ion binding"/>
    <property type="evidence" value="ECO:0007669"/>
    <property type="project" value="UniProtKB-KW"/>
</dbReference>
<dbReference type="InterPro" id="IPR036922">
    <property type="entry name" value="Rieske_2Fe-2S_sf"/>
</dbReference>